<evidence type="ECO:0000256" key="2">
    <source>
        <dbReference type="ARBA" id="ARBA00022737"/>
    </source>
</evidence>
<sequence>MDSTDAPQIIEHAHRNLTYTPFDTKWIPCSSRFVILGQSPSMKGIFQLFQLDQKTEGKLRLLHEFTKGSGYKCATFGASSLTNRQIAIGDFSGNLTILDLETQQEVYKVKAHEGLINSLEGAGGSGMGPPELVTGGRDGCVKVWDIRQEAPVVSLEPAEEIKPDCWAVCFGNCYNDSERMLAAGYDNGDIKLFDLRTNYLQWDTNLKNGVCGLQFDRRDQMMNKIVATTLEGKFHIFDLRTFNATEGGYAEAIEKVHGATVWGVKHLPQNRDLFVTLGGNGSLNLYKYNYPSQRSVQDMNGNPKGVPGSVTMLNQRDLSTQPVASFDWSADRLGLAVLSCLDQSMKVIITTKLNLY</sequence>
<dbReference type="InterPro" id="IPR015943">
    <property type="entry name" value="WD40/YVTN_repeat-like_dom_sf"/>
</dbReference>
<keyword evidence="2" id="KW-0677">Repeat</keyword>
<dbReference type="SMART" id="SM00320">
    <property type="entry name" value="WD40"/>
    <property type="match status" value="3"/>
</dbReference>
<accession>A0AAU9K0H5</accession>
<name>A0AAU9K0H5_9CILI</name>
<feature type="repeat" description="WD" evidence="3">
    <location>
        <begin position="132"/>
        <end position="154"/>
    </location>
</feature>
<dbReference type="Pfam" id="PF00400">
    <property type="entry name" value="WD40"/>
    <property type="match status" value="1"/>
</dbReference>
<dbReference type="AlphaFoldDB" id="A0AAU9K0H5"/>
<protein>
    <recommendedName>
        <fullName evidence="6">WD repeat-containing protein 92</fullName>
    </recommendedName>
</protein>
<evidence type="ECO:0000313" key="5">
    <source>
        <dbReference type="Proteomes" id="UP001162131"/>
    </source>
</evidence>
<proteinExistence type="predicted"/>
<comment type="caution">
    <text evidence="4">The sequence shown here is derived from an EMBL/GenBank/DDBJ whole genome shotgun (WGS) entry which is preliminary data.</text>
</comment>
<dbReference type="PROSITE" id="PS00678">
    <property type="entry name" value="WD_REPEATS_1"/>
    <property type="match status" value="1"/>
</dbReference>
<dbReference type="PANTHER" id="PTHR10971">
    <property type="entry name" value="MRNA EXPORT FACTOR AND BUB3"/>
    <property type="match status" value="1"/>
</dbReference>
<dbReference type="InterPro" id="IPR019775">
    <property type="entry name" value="WD40_repeat_CS"/>
</dbReference>
<keyword evidence="5" id="KW-1185">Reference proteome</keyword>
<dbReference type="SUPFAM" id="SSF50978">
    <property type="entry name" value="WD40 repeat-like"/>
    <property type="match status" value="1"/>
</dbReference>
<gene>
    <name evidence="4" type="ORF">BSTOLATCC_MIC47986</name>
</gene>
<dbReference type="PROSITE" id="PS50082">
    <property type="entry name" value="WD_REPEATS_2"/>
    <property type="match status" value="1"/>
</dbReference>
<dbReference type="EMBL" id="CAJZBQ010000047">
    <property type="protein sequence ID" value="CAG9329157.1"/>
    <property type="molecule type" value="Genomic_DNA"/>
</dbReference>
<organism evidence="4 5">
    <name type="scientific">Blepharisma stoltei</name>
    <dbReference type="NCBI Taxonomy" id="1481888"/>
    <lineage>
        <taxon>Eukaryota</taxon>
        <taxon>Sar</taxon>
        <taxon>Alveolata</taxon>
        <taxon>Ciliophora</taxon>
        <taxon>Postciliodesmatophora</taxon>
        <taxon>Heterotrichea</taxon>
        <taxon>Heterotrichida</taxon>
        <taxon>Blepharismidae</taxon>
        <taxon>Blepharisma</taxon>
    </lineage>
</organism>
<dbReference type="InterPro" id="IPR001680">
    <property type="entry name" value="WD40_rpt"/>
</dbReference>
<evidence type="ECO:0008006" key="6">
    <source>
        <dbReference type="Google" id="ProtNLM"/>
    </source>
</evidence>
<evidence type="ECO:0000256" key="3">
    <source>
        <dbReference type="PROSITE-ProRule" id="PRU00221"/>
    </source>
</evidence>
<dbReference type="Proteomes" id="UP001162131">
    <property type="component" value="Unassembled WGS sequence"/>
</dbReference>
<dbReference type="Gene3D" id="2.130.10.10">
    <property type="entry name" value="YVTN repeat-like/Quinoprotein amine dehydrogenase"/>
    <property type="match status" value="1"/>
</dbReference>
<dbReference type="InterPro" id="IPR036322">
    <property type="entry name" value="WD40_repeat_dom_sf"/>
</dbReference>
<reference evidence="4" key="1">
    <citation type="submission" date="2021-09" db="EMBL/GenBank/DDBJ databases">
        <authorList>
            <consortium name="AG Swart"/>
            <person name="Singh M."/>
            <person name="Singh A."/>
            <person name="Seah K."/>
            <person name="Emmerich C."/>
        </authorList>
    </citation>
    <scope>NUCLEOTIDE SEQUENCE</scope>
    <source>
        <strain evidence="4">ATCC30299</strain>
    </source>
</reference>
<keyword evidence="1 3" id="KW-0853">WD repeat</keyword>
<evidence type="ECO:0000313" key="4">
    <source>
        <dbReference type="EMBL" id="CAG9329157.1"/>
    </source>
</evidence>
<evidence type="ECO:0000256" key="1">
    <source>
        <dbReference type="ARBA" id="ARBA00022574"/>
    </source>
</evidence>